<dbReference type="RefSeq" id="WP_337333011.1">
    <property type="nucleotide sequence ID" value="NZ_JBBDGM010000013.1"/>
</dbReference>
<evidence type="ECO:0000259" key="1">
    <source>
        <dbReference type="Pfam" id="PF06259"/>
    </source>
</evidence>
<dbReference type="Gene3D" id="3.40.50.1820">
    <property type="entry name" value="alpha/beta hydrolase"/>
    <property type="match status" value="1"/>
</dbReference>
<dbReference type="InterPro" id="IPR029058">
    <property type="entry name" value="AB_hydrolase_fold"/>
</dbReference>
<sequence>MTLRSPTHGYALERIAGDSGTMSWWAGRLTQVQDQLDDLHTSATAVQSLPGVGDSVTAARSRAGDLLSAITPDSDAAALLARVMQDYADAHDRYAKPANDLVEQIETAHVTWMQASAEAAEARRWAVAAESALNSLVGDTVFDDLILGLADEAEALSTTAQQNLSTLWGEYERHRSGWELAYDEALAALAGGSGATLSAEHRQLLERMLAADSPDEVQRLWRQHPELHDELLDAHPELLGNLDGIPYDDRARANRAHLDALLATEPPGEHRDDLEAIKRALNAEGDPRPSLISFDPTGSEQVTAAIAYGDLATASEINSLVPGMNSNVRDLAAWGEAAKALNRSVGPDSATVAWFGYDSPNLLEEPGMGRAKDGAAALSSYLEGLRALAPNAEINVIAHSYGSTTAALAIGSQPDGHGVTSFIAVGSAGFPGDETVRENLTNGQPPQMYATLSEDDAVARIGRATAPNHSVSPETMTGVTVFDSDGGVDRDGGELPAATGHDAFGPGAYLEPGSESFYNVGEIIRTGEPGTERQGEGSTEGFWDPTNWWISDEYSFIDF</sequence>
<keyword evidence="2" id="KW-0378">Hydrolase</keyword>
<name>A0ABU8LDG5_9MICO</name>
<dbReference type="EMBL" id="JBBDGM010000013">
    <property type="protein sequence ID" value="MEJ1089364.1"/>
    <property type="molecule type" value="Genomic_DNA"/>
</dbReference>
<reference evidence="2 3" key="1">
    <citation type="submission" date="2024-02" db="EMBL/GenBank/DDBJ databases">
        <authorList>
            <person name="Saticioglu I.B."/>
        </authorList>
    </citation>
    <scope>NUCLEOTIDE SEQUENCE [LARGE SCALE GENOMIC DNA]</scope>
    <source>
        <strain evidence="2 3">Mu-80</strain>
    </source>
</reference>
<feature type="domain" description="DUF1023" evidence="1">
    <location>
        <begin position="299"/>
        <end position="460"/>
    </location>
</feature>
<organism evidence="2 3">
    <name type="scientific">Microbacterium bandirmense</name>
    <dbReference type="NCBI Taxonomy" id="3122050"/>
    <lineage>
        <taxon>Bacteria</taxon>
        <taxon>Bacillati</taxon>
        <taxon>Actinomycetota</taxon>
        <taxon>Actinomycetes</taxon>
        <taxon>Micrococcales</taxon>
        <taxon>Microbacteriaceae</taxon>
        <taxon>Microbacterium</taxon>
    </lineage>
</organism>
<dbReference type="InterPro" id="IPR010427">
    <property type="entry name" value="DUF1023"/>
</dbReference>
<dbReference type="GO" id="GO:0016787">
    <property type="term" value="F:hydrolase activity"/>
    <property type="evidence" value="ECO:0007669"/>
    <property type="project" value="UniProtKB-KW"/>
</dbReference>
<dbReference type="Proteomes" id="UP001371224">
    <property type="component" value="Unassembled WGS sequence"/>
</dbReference>
<accession>A0ABU8LDG5</accession>
<dbReference type="SUPFAM" id="SSF53474">
    <property type="entry name" value="alpha/beta-Hydrolases"/>
    <property type="match status" value="1"/>
</dbReference>
<dbReference type="Pfam" id="PF06259">
    <property type="entry name" value="Abhydrolase_8"/>
    <property type="match status" value="1"/>
</dbReference>
<protein>
    <submittedName>
        <fullName evidence="2">Alpha/beta hydrolase</fullName>
    </submittedName>
</protein>
<evidence type="ECO:0000313" key="3">
    <source>
        <dbReference type="Proteomes" id="UP001371224"/>
    </source>
</evidence>
<gene>
    <name evidence="2" type="ORF">WDU99_13670</name>
</gene>
<keyword evidence="3" id="KW-1185">Reference proteome</keyword>
<proteinExistence type="predicted"/>
<comment type="caution">
    <text evidence="2">The sequence shown here is derived from an EMBL/GenBank/DDBJ whole genome shotgun (WGS) entry which is preliminary data.</text>
</comment>
<evidence type="ECO:0000313" key="2">
    <source>
        <dbReference type="EMBL" id="MEJ1089364.1"/>
    </source>
</evidence>